<organism evidence="1 2">
    <name type="scientific">Homoserinimonas hongtaonis</name>
    <dbReference type="NCBI Taxonomy" id="2079791"/>
    <lineage>
        <taxon>Bacteria</taxon>
        <taxon>Bacillati</taxon>
        <taxon>Actinomycetota</taxon>
        <taxon>Actinomycetes</taxon>
        <taxon>Micrococcales</taxon>
        <taxon>Microbacteriaceae</taxon>
        <taxon>Homoserinimonas</taxon>
    </lineage>
</organism>
<gene>
    <name evidence="1" type="ORF">DF220_03775</name>
</gene>
<keyword evidence="2" id="KW-1185">Reference proteome</keyword>
<dbReference type="Proteomes" id="UP000244978">
    <property type="component" value="Unassembled WGS sequence"/>
</dbReference>
<sequence>MSQTEATDPFAFSREVNAKLSASNERWNEFELWSRRNLSHLHKLLSGLELLITPEDILHVTTTLKPAEPADNSTYEVIIVTNRHIVRAVRKTAQAFPSIKVVRRSAVLSVEVVSAPVTTSPAFDRWAVAQDPLTVRLEYPAFTVDLVAYGEDELNGLMPAIIADLGA</sequence>
<evidence type="ECO:0000313" key="2">
    <source>
        <dbReference type="Proteomes" id="UP000244978"/>
    </source>
</evidence>
<dbReference type="AlphaFoldDB" id="A0A2U1SZK1"/>
<comment type="caution">
    <text evidence="1">The sequence shown here is derived from an EMBL/GenBank/DDBJ whole genome shotgun (WGS) entry which is preliminary data.</text>
</comment>
<reference evidence="2" key="1">
    <citation type="submission" date="2018-04" db="EMBL/GenBank/DDBJ databases">
        <authorList>
            <person name="Liu S."/>
            <person name="Wang Z."/>
            <person name="Li J."/>
        </authorList>
    </citation>
    <scope>NUCLEOTIDE SEQUENCE [LARGE SCALE GENOMIC DNA]</scope>
    <source>
        <strain evidence="2">S1194</strain>
    </source>
</reference>
<proteinExistence type="predicted"/>
<evidence type="ECO:0000313" key="1">
    <source>
        <dbReference type="EMBL" id="PWB97051.1"/>
    </source>
</evidence>
<accession>A0A2U1SZK1</accession>
<dbReference type="EMBL" id="QEEX01000001">
    <property type="protein sequence ID" value="PWB97051.1"/>
    <property type="molecule type" value="Genomic_DNA"/>
</dbReference>
<name>A0A2U1SZK1_9MICO</name>
<dbReference type="RefSeq" id="WP_108997049.1">
    <property type="nucleotide sequence ID" value="NZ_QEEX01000001.1"/>
</dbReference>
<protein>
    <submittedName>
        <fullName evidence="1">Uncharacterized protein</fullName>
    </submittedName>
</protein>